<dbReference type="InterPro" id="IPR013325">
    <property type="entry name" value="RNA_pol_sigma_r2"/>
</dbReference>
<comment type="similarity">
    <text evidence="1 6">Belongs to the sigma-70 factor family. ECF subfamily.</text>
</comment>
<dbReference type="PANTHER" id="PTHR43133">
    <property type="entry name" value="RNA POLYMERASE ECF-TYPE SIGMA FACTO"/>
    <property type="match status" value="1"/>
</dbReference>
<dbReference type="InterPro" id="IPR013249">
    <property type="entry name" value="RNA_pol_sigma70_r4_t2"/>
</dbReference>
<evidence type="ECO:0000313" key="10">
    <source>
        <dbReference type="Proteomes" id="UP001058533"/>
    </source>
</evidence>
<protein>
    <recommendedName>
        <fullName evidence="6">RNA polymerase sigma factor</fullName>
    </recommendedName>
</protein>
<feature type="domain" description="RNA polymerase sigma-70 region 2" evidence="7">
    <location>
        <begin position="28"/>
        <end position="93"/>
    </location>
</feature>
<dbReference type="SUPFAM" id="SSF88946">
    <property type="entry name" value="Sigma2 domain of RNA polymerase sigma factors"/>
    <property type="match status" value="1"/>
</dbReference>
<evidence type="ECO:0000313" key="9">
    <source>
        <dbReference type="EMBL" id="UUL83814.1"/>
    </source>
</evidence>
<sequence>MSDTAGPSDAELAAAARAGDQRAFAAIVTRHKAALHRLVARIIGDREQALDVVQESFVAAFGALGRYDPARPMHAWLSRIAINKARDWQRRQAVRRFVGAVLPFAADSAEVATDQPGPDRIAEGRAAVAELERAIAALPHRLREVLVLRTIEGLDQAETAGLLGISAKAVETRLYRARARLAELLEG</sequence>
<evidence type="ECO:0000256" key="1">
    <source>
        <dbReference type="ARBA" id="ARBA00010641"/>
    </source>
</evidence>
<accession>A0ABY5LA19</accession>
<evidence type="ECO:0000256" key="3">
    <source>
        <dbReference type="ARBA" id="ARBA00023082"/>
    </source>
</evidence>
<dbReference type="InterPro" id="IPR014284">
    <property type="entry name" value="RNA_pol_sigma-70_dom"/>
</dbReference>
<dbReference type="InterPro" id="IPR000838">
    <property type="entry name" value="RNA_pol_sigma70_ECF_CS"/>
</dbReference>
<keyword evidence="4 6" id="KW-0238">DNA-binding</keyword>
<dbReference type="PANTHER" id="PTHR43133:SF8">
    <property type="entry name" value="RNA POLYMERASE SIGMA FACTOR HI_1459-RELATED"/>
    <property type="match status" value="1"/>
</dbReference>
<name>A0ABY5LA19_9SPHN</name>
<evidence type="ECO:0000256" key="2">
    <source>
        <dbReference type="ARBA" id="ARBA00023015"/>
    </source>
</evidence>
<dbReference type="InterPro" id="IPR036388">
    <property type="entry name" value="WH-like_DNA-bd_sf"/>
</dbReference>
<gene>
    <name evidence="9" type="ORF">NMP03_06365</name>
</gene>
<dbReference type="Proteomes" id="UP001058533">
    <property type="component" value="Chromosome"/>
</dbReference>
<keyword evidence="10" id="KW-1185">Reference proteome</keyword>
<dbReference type="InterPro" id="IPR013324">
    <property type="entry name" value="RNA_pol_sigma_r3/r4-like"/>
</dbReference>
<dbReference type="NCBIfam" id="TIGR02937">
    <property type="entry name" value="sigma70-ECF"/>
    <property type="match status" value="1"/>
</dbReference>
<dbReference type="CDD" id="cd06171">
    <property type="entry name" value="Sigma70_r4"/>
    <property type="match status" value="1"/>
</dbReference>
<dbReference type="InterPro" id="IPR007627">
    <property type="entry name" value="RNA_pol_sigma70_r2"/>
</dbReference>
<organism evidence="9 10">
    <name type="scientific">Sphingomonas qomolangmaensis</name>
    <dbReference type="NCBI Taxonomy" id="2918765"/>
    <lineage>
        <taxon>Bacteria</taxon>
        <taxon>Pseudomonadati</taxon>
        <taxon>Pseudomonadota</taxon>
        <taxon>Alphaproteobacteria</taxon>
        <taxon>Sphingomonadales</taxon>
        <taxon>Sphingomonadaceae</taxon>
        <taxon>Sphingomonas</taxon>
    </lineage>
</organism>
<dbReference type="Gene3D" id="1.10.1740.10">
    <property type="match status" value="1"/>
</dbReference>
<feature type="domain" description="RNA polymerase sigma factor 70 region 4 type 2" evidence="8">
    <location>
        <begin position="130"/>
        <end position="181"/>
    </location>
</feature>
<evidence type="ECO:0000256" key="6">
    <source>
        <dbReference type="RuleBase" id="RU000716"/>
    </source>
</evidence>
<dbReference type="Gene3D" id="1.10.10.10">
    <property type="entry name" value="Winged helix-like DNA-binding domain superfamily/Winged helix DNA-binding domain"/>
    <property type="match status" value="1"/>
</dbReference>
<keyword evidence="2 6" id="KW-0805">Transcription regulation</keyword>
<evidence type="ECO:0000259" key="8">
    <source>
        <dbReference type="Pfam" id="PF08281"/>
    </source>
</evidence>
<dbReference type="InterPro" id="IPR039425">
    <property type="entry name" value="RNA_pol_sigma-70-like"/>
</dbReference>
<dbReference type="EMBL" id="CP101740">
    <property type="protein sequence ID" value="UUL83814.1"/>
    <property type="molecule type" value="Genomic_DNA"/>
</dbReference>
<reference evidence="9" key="1">
    <citation type="submission" date="2022-07" db="EMBL/GenBank/DDBJ databases">
        <title>Sphingomonas sp. nov., a novel bacterium isolated from the north slope of the Mount Everest.</title>
        <authorList>
            <person name="Cui X."/>
            <person name="Liu Y."/>
        </authorList>
    </citation>
    <scope>NUCLEOTIDE SEQUENCE</scope>
    <source>
        <strain evidence="9">S5-59</strain>
    </source>
</reference>
<dbReference type="SUPFAM" id="SSF88659">
    <property type="entry name" value="Sigma3 and sigma4 domains of RNA polymerase sigma factors"/>
    <property type="match status" value="1"/>
</dbReference>
<keyword evidence="5 6" id="KW-0804">Transcription</keyword>
<evidence type="ECO:0000256" key="5">
    <source>
        <dbReference type="ARBA" id="ARBA00023163"/>
    </source>
</evidence>
<proteinExistence type="inferred from homology"/>
<dbReference type="Pfam" id="PF08281">
    <property type="entry name" value="Sigma70_r4_2"/>
    <property type="match status" value="1"/>
</dbReference>
<evidence type="ECO:0000259" key="7">
    <source>
        <dbReference type="Pfam" id="PF04542"/>
    </source>
</evidence>
<evidence type="ECO:0000256" key="4">
    <source>
        <dbReference type="ARBA" id="ARBA00023125"/>
    </source>
</evidence>
<dbReference type="Pfam" id="PF04542">
    <property type="entry name" value="Sigma70_r2"/>
    <property type="match status" value="1"/>
</dbReference>
<dbReference type="PROSITE" id="PS01063">
    <property type="entry name" value="SIGMA70_ECF"/>
    <property type="match status" value="1"/>
</dbReference>
<keyword evidence="3 6" id="KW-0731">Sigma factor</keyword>
<dbReference type="RefSeq" id="WP_256507650.1">
    <property type="nucleotide sequence ID" value="NZ_CP101740.1"/>
</dbReference>